<accession>A0A4R6Z9W2</accession>
<organism evidence="17 18">
    <name type="scientific">Tahibacter aquaticus</name>
    <dbReference type="NCBI Taxonomy" id="520092"/>
    <lineage>
        <taxon>Bacteria</taxon>
        <taxon>Pseudomonadati</taxon>
        <taxon>Pseudomonadota</taxon>
        <taxon>Gammaproteobacteria</taxon>
        <taxon>Lysobacterales</taxon>
        <taxon>Rhodanobacteraceae</taxon>
        <taxon>Tahibacter</taxon>
    </lineage>
</organism>
<dbReference type="InterPro" id="IPR014782">
    <property type="entry name" value="Peptidase_M1_dom"/>
</dbReference>
<evidence type="ECO:0000313" key="18">
    <source>
        <dbReference type="Proteomes" id="UP000295293"/>
    </source>
</evidence>
<keyword evidence="6" id="KW-0963">Cytoplasm</keyword>
<feature type="chain" id="PRO_5020783318" description="Aminopeptidase N" evidence="14">
    <location>
        <begin position="28"/>
        <end position="452"/>
    </location>
</feature>
<evidence type="ECO:0000256" key="2">
    <source>
        <dbReference type="ARBA" id="ARBA00004496"/>
    </source>
</evidence>
<comment type="similarity">
    <text evidence="3">Belongs to the peptidase M1 family.</text>
</comment>
<evidence type="ECO:0000256" key="13">
    <source>
        <dbReference type="PIRSR" id="PIRSR634015-3"/>
    </source>
</evidence>
<evidence type="ECO:0000256" key="14">
    <source>
        <dbReference type="SAM" id="SignalP"/>
    </source>
</evidence>
<gene>
    <name evidence="17" type="ORF">DFR29_10169</name>
</gene>
<dbReference type="SUPFAM" id="SSF55486">
    <property type="entry name" value="Metalloproteases ('zincins'), catalytic domain"/>
    <property type="match status" value="1"/>
</dbReference>
<feature type="binding site" evidence="13">
    <location>
        <position position="305"/>
    </location>
    <ligand>
        <name>Zn(2+)</name>
        <dbReference type="ChEBI" id="CHEBI:29105"/>
        <note>catalytic</note>
    </ligand>
</feature>
<dbReference type="GO" id="GO:0005737">
    <property type="term" value="C:cytoplasm"/>
    <property type="evidence" value="ECO:0007669"/>
    <property type="project" value="UniProtKB-SubCell"/>
</dbReference>
<feature type="active site" description="Proton acceptor" evidence="12">
    <location>
        <position position="306"/>
    </location>
</feature>
<dbReference type="GO" id="GO:0008270">
    <property type="term" value="F:zinc ion binding"/>
    <property type="evidence" value="ECO:0007669"/>
    <property type="project" value="InterPro"/>
</dbReference>
<keyword evidence="8 13" id="KW-0479">Metal-binding</keyword>
<evidence type="ECO:0000256" key="4">
    <source>
        <dbReference type="ARBA" id="ARBA00012564"/>
    </source>
</evidence>
<dbReference type="Pfam" id="PF01433">
    <property type="entry name" value="Peptidase_M1"/>
    <property type="match status" value="1"/>
</dbReference>
<evidence type="ECO:0000313" key="17">
    <source>
        <dbReference type="EMBL" id="TDR48449.1"/>
    </source>
</evidence>
<comment type="caution">
    <text evidence="17">The sequence shown here is derived from an EMBL/GenBank/DDBJ whole genome shotgun (WGS) entry which is preliminary data.</text>
</comment>
<dbReference type="Pfam" id="PF17900">
    <property type="entry name" value="Peptidase_M1_N"/>
    <property type="match status" value="1"/>
</dbReference>
<dbReference type="InterPro" id="IPR027268">
    <property type="entry name" value="Peptidase_M4/M1_CTD_sf"/>
</dbReference>
<keyword evidence="18" id="KW-1185">Reference proteome</keyword>
<feature type="binding site" evidence="13">
    <location>
        <position position="309"/>
    </location>
    <ligand>
        <name>Zn(2+)</name>
        <dbReference type="ChEBI" id="CHEBI:29105"/>
        <note>catalytic</note>
    </ligand>
</feature>
<dbReference type="GO" id="GO:0006508">
    <property type="term" value="P:proteolysis"/>
    <property type="evidence" value="ECO:0007669"/>
    <property type="project" value="UniProtKB-KW"/>
</dbReference>
<dbReference type="SUPFAM" id="SSF63737">
    <property type="entry name" value="Leukotriene A4 hydrolase N-terminal domain"/>
    <property type="match status" value="1"/>
</dbReference>
<dbReference type="AlphaFoldDB" id="A0A4R6Z9W2"/>
<evidence type="ECO:0000256" key="12">
    <source>
        <dbReference type="PIRSR" id="PIRSR634015-1"/>
    </source>
</evidence>
<dbReference type="CDD" id="cd09603">
    <property type="entry name" value="M1_APN_like"/>
    <property type="match status" value="1"/>
</dbReference>
<evidence type="ECO:0000259" key="15">
    <source>
        <dbReference type="Pfam" id="PF01433"/>
    </source>
</evidence>
<dbReference type="PROSITE" id="PS51257">
    <property type="entry name" value="PROKAR_LIPOPROTEIN"/>
    <property type="match status" value="1"/>
</dbReference>
<dbReference type="OrthoDB" id="100605at2"/>
<evidence type="ECO:0000256" key="9">
    <source>
        <dbReference type="ARBA" id="ARBA00022801"/>
    </source>
</evidence>
<proteinExistence type="inferred from homology"/>
<evidence type="ECO:0000256" key="11">
    <source>
        <dbReference type="ARBA" id="ARBA00023049"/>
    </source>
</evidence>
<dbReference type="Gene3D" id="2.60.40.1730">
    <property type="entry name" value="tricorn interacting facor f3 domain"/>
    <property type="match status" value="1"/>
</dbReference>
<comment type="subcellular location">
    <subcellularLocation>
        <location evidence="2">Cytoplasm</location>
    </subcellularLocation>
</comment>
<feature type="binding site" evidence="13">
    <location>
        <position position="328"/>
    </location>
    <ligand>
        <name>Zn(2+)</name>
        <dbReference type="ChEBI" id="CHEBI:29105"/>
        <note>catalytic</note>
    </ligand>
</feature>
<reference evidence="17 18" key="1">
    <citation type="submission" date="2019-03" db="EMBL/GenBank/DDBJ databases">
        <title>Genomic Encyclopedia of Type Strains, Phase IV (KMG-IV): sequencing the most valuable type-strain genomes for metagenomic binning, comparative biology and taxonomic classification.</title>
        <authorList>
            <person name="Goeker M."/>
        </authorList>
    </citation>
    <scope>NUCLEOTIDE SEQUENCE [LARGE SCALE GENOMIC DNA]</scope>
    <source>
        <strain evidence="17 18">DSM 21667</strain>
    </source>
</reference>
<comment type="catalytic activity">
    <reaction evidence="1">
        <text>Release of an N-terminal amino acid, Xaa-|-Yaa- from a peptide, amide or arylamide. Xaa is preferably Ala, but may be most amino acids including Pro (slow action). When a terminal hydrophobic residue is followed by a prolyl residue, the two may be released as an intact Xaa-Pro dipeptide.</text>
        <dbReference type="EC" id="3.4.11.2"/>
    </reaction>
</comment>
<feature type="signal peptide" evidence="14">
    <location>
        <begin position="1"/>
        <end position="27"/>
    </location>
</feature>
<name>A0A4R6Z9W2_9GAMM</name>
<evidence type="ECO:0000256" key="10">
    <source>
        <dbReference type="ARBA" id="ARBA00022833"/>
    </source>
</evidence>
<dbReference type="InterPro" id="IPR001930">
    <property type="entry name" value="Peptidase_M1"/>
</dbReference>
<sequence length="452" mass="50405">MNTHRRYCSVALLCSALAACSPQNPPAAVASSTPADTVNPIDLLHYDIQLQPDLATATVRGRVVLRLRLQADVADHLLLDSDGLAIDAARLDGEAVTTLAAGKQLQVMLPRPRQRGELLDIELRYHGKPRFGLQFPADQAQLYTIFSTQQWVPGIARPGERAGFDLRVILPGDFGAAASGELVSSENLDSGRQIFHWRQTRPIPAYVMGFVAGKFDSAQWYDDTLFFNAYSASLGQEELRRVFADSSDMLAYFARRAGVAYPYREYSQALVSETIGQELAGLALYSDAYGRRVLEQPESVGLIAHEAAHQWWGNEVTCRDWTDFWLNEGFATFMAATYLEHRFGREAYLRQVEGWRKRVDELVAAGKDKPLHFADWNQPSADDRAVVYQKGAYFLHQLREHLGEDAFWRGIALYTKKHFGTAVDSADFVAAMRAVAPAEHSGFINAAIYGPR</sequence>
<dbReference type="InterPro" id="IPR045357">
    <property type="entry name" value="Aminopeptidase_N-like_N"/>
</dbReference>
<feature type="domain" description="Peptidase M1 membrane alanine aminopeptidase" evidence="15">
    <location>
        <begin position="294"/>
        <end position="434"/>
    </location>
</feature>
<evidence type="ECO:0000256" key="3">
    <source>
        <dbReference type="ARBA" id="ARBA00010136"/>
    </source>
</evidence>
<dbReference type="Proteomes" id="UP000295293">
    <property type="component" value="Unassembled WGS sequence"/>
</dbReference>
<keyword evidence="7" id="KW-0645">Protease</keyword>
<feature type="domain" description="Aminopeptidase N-like N-terminal" evidence="16">
    <location>
        <begin position="45"/>
        <end position="207"/>
    </location>
</feature>
<evidence type="ECO:0000256" key="8">
    <source>
        <dbReference type="ARBA" id="ARBA00022723"/>
    </source>
</evidence>
<evidence type="ECO:0000256" key="1">
    <source>
        <dbReference type="ARBA" id="ARBA00000098"/>
    </source>
</evidence>
<dbReference type="InterPro" id="IPR034015">
    <property type="entry name" value="M1_LTA4H"/>
</dbReference>
<keyword evidence="10 13" id="KW-0862">Zinc</keyword>
<dbReference type="PRINTS" id="PR00756">
    <property type="entry name" value="ALADIPTASE"/>
</dbReference>
<dbReference type="GO" id="GO:0016285">
    <property type="term" value="F:alanyl aminopeptidase activity"/>
    <property type="evidence" value="ECO:0007669"/>
    <property type="project" value="UniProtKB-EC"/>
</dbReference>
<evidence type="ECO:0000256" key="6">
    <source>
        <dbReference type="ARBA" id="ARBA00022490"/>
    </source>
</evidence>
<dbReference type="GO" id="GO:0008237">
    <property type="term" value="F:metallopeptidase activity"/>
    <property type="evidence" value="ECO:0007669"/>
    <property type="project" value="UniProtKB-KW"/>
</dbReference>
<dbReference type="PANTHER" id="PTHR45726">
    <property type="entry name" value="LEUKOTRIENE A-4 HYDROLASE"/>
    <property type="match status" value="1"/>
</dbReference>
<dbReference type="InterPro" id="IPR042097">
    <property type="entry name" value="Aminopeptidase_N-like_N_sf"/>
</dbReference>
<dbReference type="EC" id="3.4.11.2" evidence="4"/>
<dbReference type="Gene3D" id="1.10.390.10">
    <property type="entry name" value="Neutral Protease Domain 2"/>
    <property type="match status" value="1"/>
</dbReference>
<dbReference type="EMBL" id="SNZH01000001">
    <property type="protein sequence ID" value="TDR48449.1"/>
    <property type="molecule type" value="Genomic_DNA"/>
</dbReference>
<comment type="cofactor">
    <cofactor evidence="13">
        <name>Zn(2+)</name>
        <dbReference type="ChEBI" id="CHEBI:29105"/>
    </cofactor>
    <text evidence="13">Binds 1 zinc ion per subunit.</text>
</comment>
<evidence type="ECO:0000259" key="16">
    <source>
        <dbReference type="Pfam" id="PF17900"/>
    </source>
</evidence>
<evidence type="ECO:0000256" key="5">
    <source>
        <dbReference type="ARBA" id="ARBA00015611"/>
    </source>
</evidence>
<evidence type="ECO:0000256" key="7">
    <source>
        <dbReference type="ARBA" id="ARBA00022670"/>
    </source>
</evidence>
<feature type="active site" description="Proton donor" evidence="12">
    <location>
        <position position="388"/>
    </location>
</feature>
<protein>
    <recommendedName>
        <fullName evidence="5">Aminopeptidase N</fullName>
        <ecNumber evidence="4">3.4.11.2</ecNumber>
    </recommendedName>
</protein>
<dbReference type="PANTHER" id="PTHR45726:SF3">
    <property type="entry name" value="LEUKOTRIENE A-4 HYDROLASE"/>
    <property type="match status" value="1"/>
</dbReference>
<keyword evidence="9" id="KW-0378">Hydrolase</keyword>
<dbReference type="RefSeq" id="WP_133816576.1">
    <property type="nucleotide sequence ID" value="NZ_SNZH01000001.1"/>
</dbReference>
<keyword evidence="14" id="KW-0732">Signal</keyword>
<keyword evidence="11" id="KW-0482">Metalloprotease</keyword>